<feature type="non-terminal residue" evidence="2">
    <location>
        <position position="225"/>
    </location>
</feature>
<accession>A0A382YYP1</accession>
<feature type="transmembrane region" description="Helical" evidence="1">
    <location>
        <begin position="12"/>
        <end position="30"/>
    </location>
</feature>
<feature type="transmembrane region" description="Helical" evidence="1">
    <location>
        <begin position="151"/>
        <end position="181"/>
    </location>
</feature>
<keyword evidence="1" id="KW-0472">Membrane</keyword>
<proteinExistence type="predicted"/>
<feature type="transmembrane region" description="Helical" evidence="1">
    <location>
        <begin position="99"/>
        <end position="117"/>
    </location>
</feature>
<evidence type="ECO:0008006" key="3">
    <source>
        <dbReference type="Google" id="ProtNLM"/>
    </source>
</evidence>
<evidence type="ECO:0000313" key="2">
    <source>
        <dbReference type="EMBL" id="SVD88261.1"/>
    </source>
</evidence>
<dbReference type="AlphaFoldDB" id="A0A382YYP1"/>
<sequence length="225" mass="26550">MTKSDFNKNIAIAIIFVVCIFFLWKSGIFYSHSLFPIVKEGRLHIFADWAWVIKNGICKNLGFDVFYSNICPLFGKDNFHFNIGNILLYIPYFKFLEKFYFFYFPLMLCSIFIYTIIKLIDRKNFLNIALLILIVFSPQVLLVLERCNVDLIIFLFLIIMVKINQPFLSFAIINFVTLLKYYPAALITNFVVERKRSLNKNIFIILIFFFTLACLMYLSGESFEL</sequence>
<evidence type="ECO:0000256" key="1">
    <source>
        <dbReference type="SAM" id="Phobius"/>
    </source>
</evidence>
<reference evidence="2" key="1">
    <citation type="submission" date="2018-05" db="EMBL/GenBank/DDBJ databases">
        <authorList>
            <person name="Lanie J.A."/>
            <person name="Ng W.-L."/>
            <person name="Kazmierczak K.M."/>
            <person name="Andrzejewski T.M."/>
            <person name="Davidsen T.M."/>
            <person name="Wayne K.J."/>
            <person name="Tettelin H."/>
            <person name="Glass J.I."/>
            <person name="Rusch D."/>
            <person name="Podicherti R."/>
            <person name="Tsui H.-C.T."/>
            <person name="Winkler M.E."/>
        </authorList>
    </citation>
    <scope>NUCLEOTIDE SEQUENCE</scope>
</reference>
<feature type="transmembrane region" description="Helical" evidence="1">
    <location>
        <begin position="124"/>
        <end position="145"/>
    </location>
</feature>
<protein>
    <recommendedName>
        <fullName evidence="3">Glycosyltransferase RgtA/B/C/D-like domain-containing protein</fullName>
    </recommendedName>
</protein>
<dbReference type="EMBL" id="UINC01179538">
    <property type="protein sequence ID" value="SVD88261.1"/>
    <property type="molecule type" value="Genomic_DNA"/>
</dbReference>
<gene>
    <name evidence="2" type="ORF">METZ01_LOCUS441115</name>
</gene>
<keyword evidence="1" id="KW-1133">Transmembrane helix</keyword>
<name>A0A382YYP1_9ZZZZ</name>
<keyword evidence="1" id="KW-0812">Transmembrane</keyword>
<feature type="transmembrane region" description="Helical" evidence="1">
    <location>
        <begin position="202"/>
        <end position="220"/>
    </location>
</feature>
<organism evidence="2">
    <name type="scientific">marine metagenome</name>
    <dbReference type="NCBI Taxonomy" id="408172"/>
    <lineage>
        <taxon>unclassified sequences</taxon>
        <taxon>metagenomes</taxon>
        <taxon>ecological metagenomes</taxon>
    </lineage>
</organism>